<dbReference type="GO" id="GO:0038203">
    <property type="term" value="P:TORC2 signaling"/>
    <property type="evidence" value="ECO:0007669"/>
    <property type="project" value="TreeGrafter"/>
</dbReference>
<name>A0A067PV36_9AGAM</name>
<feature type="compositionally biased region" description="Basic residues" evidence="1">
    <location>
        <begin position="546"/>
        <end position="558"/>
    </location>
</feature>
<feature type="compositionally biased region" description="Low complexity" evidence="1">
    <location>
        <begin position="129"/>
        <end position="161"/>
    </location>
</feature>
<dbReference type="GO" id="GO:0031932">
    <property type="term" value="C:TORC2 complex"/>
    <property type="evidence" value="ECO:0007669"/>
    <property type="project" value="TreeGrafter"/>
</dbReference>
<dbReference type="AlphaFoldDB" id="A0A067PV36"/>
<evidence type="ECO:0000313" key="2">
    <source>
        <dbReference type="EMBL" id="KDQ57725.1"/>
    </source>
</evidence>
<dbReference type="Pfam" id="PF08539">
    <property type="entry name" value="HbrB"/>
    <property type="match status" value="1"/>
</dbReference>
<feature type="compositionally biased region" description="Low complexity" evidence="1">
    <location>
        <begin position="41"/>
        <end position="73"/>
    </location>
</feature>
<accession>A0A067PV36</accession>
<dbReference type="PANTHER" id="PTHR32428:SF2">
    <property type="entry name" value="TARGET OF RAPAMYCIN COMPLEX 2 SUBUNIT BIT61-RELATED"/>
    <property type="match status" value="1"/>
</dbReference>
<dbReference type="OrthoDB" id="2290221at2759"/>
<evidence type="ECO:0000313" key="3">
    <source>
        <dbReference type="Proteomes" id="UP000027265"/>
    </source>
</evidence>
<feature type="region of interest" description="Disordered" evidence="1">
    <location>
        <begin position="545"/>
        <end position="720"/>
    </location>
</feature>
<sequence length="752" mass="78586">MTGWTGQTLPIGRRSHDSRRGAVGGDTSASRPCSPLPNPNPGSNNPNNNVNGTNNNNPSNGSGGSAQASSTNNPEDRRSLSDAAPSAPRAPILPTASAQTTAAADPPQQQQSSHLAKRLGFLGEILSSATGGSSASASASNNQPGGSSSASVAQQSSSAASTTIRAGTPIPVQLLPPRTHSRAESALAGLGVPTRESSASPIPGAAAMSASTSPSGMGMKPHASPSKASSGRTYDSKLVSREMHRLGNLAHNLPAAVAAAASASSLTLPTTNISAPTLSSSSSGDNPWGQLHVHVLPLFNGEPLRIPIEDLNTLVKRHIQAVVSASPSKAIATLENDASELIASGMITLNAKLSGVDDEKLVHRIVEIWGFFWDQVLPYVEGALLPLQTDSLLSSLYRTPKTHRTSSPTRHQHALPAHPKTTIPLSSSLSSSSYSSLLSTPQIDVRTVALRSFRDRIILPVFARLNARLSGTGEKENDKSVGLGVGESSGYEQPRLQQMLLVLVSQGRQRPASLSLTAPAPQPTPGEVAVLHLLTSVRTPLIQAARQRHHHHHHHHHQVDRSSRSSNGTASILTNGLRGSYGPSTMLGPGPGALGSSTGVGAGGGGGAPTFLSGGAPRDRRGRIGQKPGWIGAETILGRGRGRGEEDEDGDGEETPRNGVGFLDIDKVREREREREFLDSLRSPDPDNTNVRASVGGWGLGAGGNEESLKTEEDDEDETLDWDQAQAVVERMVGMKPSGNEPPPSEARRRMT</sequence>
<gene>
    <name evidence="2" type="ORF">JAAARDRAFT_156667</name>
</gene>
<feature type="region of interest" description="Disordered" evidence="1">
    <location>
        <begin position="400"/>
        <end position="419"/>
    </location>
</feature>
<feature type="compositionally biased region" description="Gly residues" evidence="1">
    <location>
        <begin position="589"/>
        <end position="608"/>
    </location>
</feature>
<evidence type="ECO:0000256" key="1">
    <source>
        <dbReference type="SAM" id="MobiDB-lite"/>
    </source>
</evidence>
<feature type="region of interest" description="Disordered" evidence="1">
    <location>
        <begin position="129"/>
        <end position="234"/>
    </location>
</feature>
<feature type="compositionally biased region" description="Basic and acidic residues" evidence="1">
    <location>
        <begin position="664"/>
        <end position="685"/>
    </location>
</feature>
<proteinExistence type="predicted"/>
<protein>
    <recommendedName>
        <fullName evidence="4">HbrB-domain-containing protein</fullName>
    </recommendedName>
</protein>
<organism evidence="2 3">
    <name type="scientific">Jaapia argillacea MUCL 33604</name>
    <dbReference type="NCBI Taxonomy" id="933084"/>
    <lineage>
        <taxon>Eukaryota</taxon>
        <taxon>Fungi</taxon>
        <taxon>Dikarya</taxon>
        <taxon>Basidiomycota</taxon>
        <taxon>Agaricomycotina</taxon>
        <taxon>Agaricomycetes</taxon>
        <taxon>Agaricomycetidae</taxon>
        <taxon>Jaapiales</taxon>
        <taxon>Jaapiaceae</taxon>
        <taxon>Jaapia</taxon>
    </lineage>
</organism>
<dbReference type="PANTHER" id="PTHR32428">
    <property type="entry name" value="TARGET OF RAPAMYCIN COMPLEX 2 SUBUNIT BIT61-RELATED"/>
    <property type="match status" value="1"/>
</dbReference>
<dbReference type="EMBL" id="KL197719">
    <property type="protein sequence ID" value="KDQ57725.1"/>
    <property type="molecule type" value="Genomic_DNA"/>
</dbReference>
<dbReference type="InParanoid" id="A0A067PV36"/>
<feature type="region of interest" description="Disordered" evidence="1">
    <location>
        <begin position="732"/>
        <end position="752"/>
    </location>
</feature>
<reference evidence="3" key="1">
    <citation type="journal article" date="2014" name="Proc. Natl. Acad. Sci. U.S.A.">
        <title>Extensive sampling of basidiomycete genomes demonstrates inadequacy of the white-rot/brown-rot paradigm for wood decay fungi.</title>
        <authorList>
            <person name="Riley R."/>
            <person name="Salamov A.A."/>
            <person name="Brown D.W."/>
            <person name="Nagy L.G."/>
            <person name="Floudas D."/>
            <person name="Held B.W."/>
            <person name="Levasseur A."/>
            <person name="Lombard V."/>
            <person name="Morin E."/>
            <person name="Otillar R."/>
            <person name="Lindquist E.A."/>
            <person name="Sun H."/>
            <person name="LaButti K.M."/>
            <person name="Schmutz J."/>
            <person name="Jabbour D."/>
            <person name="Luo H."/>
            <person name="Baker S.E."/>
            <person name="Pisabarro A.G."/>
            <person name="Walton J.D."/>
            <person name="Blanchette R.A."/>
            <person name="Henrissat B."/>
            <person name="Martin F."/>
            <person name="Cullen D."/>
            <person name="Hibbett D.S."/>
            <person name="Grigoriev I.V."/>
        </authorList>
    </citation>
    <scope>NUCLEOTIDE SEQUENCE [LARGE SCALE GENOMIC DNA]</scope>
    <source>
        <strain evidence="3">MUCL 33604</strain>
    </source>
</reference>
<dbReference type="HOGENOM" id="CLU_016137_1_0_1"/>
<feature type="region of interest" description="Disordered" evidence="1">
    <location>
        <begin position="1"/>
        <end position="91"/>
    </location>
</feature>
<dbReference type="STRING" id="933084.A0A067PV36"/>
<evidence type="ECO:0008006" key="4">
    <source>
        <dbReference type="Google" id="ProtNLM"/>
    </source>
</evidence>
<dbReference type="Proteomes" id="UP000027265">
    <property type="component" value="Unassembled WGS sequence"/>
</dbReference>
<feature type="compositionally biased region" description="Polar residues" evidence="1">
    <location>
        <begin position="564"/>
        <end position="574"/>
    </location>
</feature>
<dbReference type="InterPro" id="IPR013745">
    <property type="entry name" value="Bit61/PRR5"/>
</dbReference>
<keyword evidence="3" id="KW-1185">Reference proteome</keyword>